<reference evidence="3" key="1">
    <citation type="journal article" date="2019" name="Int. J. Syst. Evol. Microbiol.">
        <title>The Global Catalogue of Microorganisms (GCM) 10K type strain sequencing project: providing services to taxonomists for standard genome sequencing and annotation.</title>
        <authorList>
            <consortium name="The Broad Institute Genomics Platform"/>
            <consortium name="The Broad Institute Genome Sequencing Center for Infectious Disease"/>
            <person name="Wu L."/>
            <person name="Ma J."/>
        </authorList>
    </citation>
    <scope>NUCLEOTIDE SEQUENCE [LARGE SCALE GENOMIC DNA]</scope>
    <source>
        <strain evidence="3">JCM 6305</strain>
    </source>
</reference>
<keyword evidence="1" id="KW-0812">Transmembrane</keyword>
<gene>
    <name evidence="2" type="ORF">GCM10010405_33330</name>
</gene>
<proteinExistence type="predicted"/>
<keyword evidence="1" id="KW-1133">Transmembrane helix</keyword>
<keyword evidence="1" id="KW-0472">Membrane</keyword>
<evidence type="ECO:0000313" key="3">
    <source>
        <dbReference type="Proteomes" id="UP001501638"/>
    </source>
</evidence>
<keyword evidence="3" id="KW-1185">Reference proteome</keyword>
<sequence>MPPTWQEIDDGINRIEGYLLVQAERSSAHRDAEALARRMPWLTAAQHDEFVRLYSEDRLRLTEQSLRRIADRAVELRAEYASRYRRLCLISWGIAATVSTVVGALGAVLAPW</sequence>
<comment type="caution">
    <text evidence="2">The sequence shown here is derived from an EMBL/GenBank/DDBJ whole genome shotgun (WGS) entry which is preliminary data.</text>
</comment>
<evidence type="ECO:0000313" key="2">
    <source>
        <dbReference type="EMBL" id="GAA2447218.1"/>
    </source>
</evidence>
<dbReference type="Proteomes" id="UP001501638">
    <property type="component" value="Unassembled WGS sequence"/>
</dbReference>
<accession>A0ABP5X713</accession>
<name>A0ABP5X713_9ACTN</name>
<protein>
    <submittedName>
        <fullName evidence="2">Uncharacterized protein</fullName>
    </submittedName>
</protein>
<feature type="transmembrane region" description="Helical" evidence="1">
    <location>
        <begin position="87"/>
        <end position="110"/>
    </location>
</feature>
<organism evidence="2 3">
    <name type="scientific">Streptomyces macrosporus</name>
    <dbReference type="NCBI Taxonomy" id="44032"/>
    <lineage>
        <taxon>Bacteria</taxon>
        <taxon>Bacillati</taxon>
        <taxon>Actinomycetota</taxon>
        <taxon>Actinomycetes</taxon>
        <taxon>Kitasatosporales</taxon>
        <taxon>Streptomycetaceae</taxon>
        <taxon>Streptomyces</taxon>
    </lineage>
</organism>
<dbReference type="EMBL" id="BAAASZ010000024">
    <property type="protein sequence ID" value="GAA2447218.1"/>
    <property type="molecule type" value="Genomic_DNA"/>
</dbReference>
<evidence type="ECO:0000256" key="1">
    <source>
        <dbReference type="SAM" id="Phobius"/>
    </source>
</evidence>
<dbReference type="RefSeq" id="WP_344323601.1">
    <property type="nucleotide sequence ID" value="NZ_BAAASZ010000024.1"/>
</dbReference>